<comment type="caution">
    <text evidence="1">The sequence shown here is derived from an EMBL/GenBank/DDBJ whole genome shotgun (WGS) entry which is preliminary data.</text>
</comment>
<evidence type="ECO:0000313" key="2">
    <source>
        <dbReference type="Proteomes" id="UP000236725"/>
    </source>
</evidence>
<evidence type="ECO:0000313" key="1">
    <source>
        <dbReference type="EMBL" id="SEG22325.1"/>
    </source>
</evidence>
<reference evidence="1 2" key="1">
    <citation type="submission" date="2016-10" db="EMBL/GenBank/DDBJ databases">
        <authorList>
            <person name="Varghese N."/>
            <person name="Submissions S."/>
        </authorList>
    </citation>
    <scope>NUCLEOTIDE SEQUENCE [LARGE SCALE GENOMIC DNA]</scope>
    <source>
        <strain evidence="1 2">DSM 29073</strain>
    </source>
</reference>
<protein>
    <submittedName>
        <fullName evidence="1">Uncharacterized protein</fullName>
    </submittedName>
</protein>
<dbReference type="EMBL" id="FNVS01000021">
    <property type="protein sequence ID" value="SEG22325.1"/>
    <property type="molecule type" value="Genomic_DNA"/>
</dbReference>
<name>A0A8G2BYP5_9BACT</name>
<organism evidence="1 2">
    <name type="scientific">Parabacteroides chinchillae</name>
    <dbReference type="NCBI Taxonomy" id="871327"/>
    <lineage>
        <taxon>Bacteria</taxon>
        <taxon>Pseudomonadati</taxon>
        <taxon>Bacteroidota</taxon>
        <taxon>Bacteroidia</taxon>
        <taxon>Bacteroidales</taxon>
        <taxon>Tannerellaceae</taxon>
        <taxon>Parabacteroides</taxon>
    </lineage>
</organism>
<dbReference type="AlphaFoldDB" id="A0A8G2BYP5"/>
<dbReference type="RefSeq" id="WP_103984254.1">
    <property type="nucleotide sequence ID" value="NZ_FNVS01000021.1"/>
</dbReference>
<dbReference type="Proteomes" id="UP000236725">
    <property type="component" value="Unassembled WGS sequence"/>
</dbReference>
<sequence length="214" mass="24947">MNIISKLFRKNSDVAEETGKGSVEEFVSLIRVYYQAVMAVNLGITNLNILPDMALFKRMLKIPTQNNKLGVAEKSRVRKVLMQDYGLEEAFFKEIDASVKKNCKTQNDIKTYFFVFQGFNNDLFTLLGNLMQWKFRFSMLVKKLLKNMTQKTIHDILTKSEWKDVSVQKTAWSIRKYAETLGYSEQWISNFVYNVVLLAKEDNKRELKKNGRGQ</sequence>
<accession>A0A8G2BYP5</accession>
<keyword evidence="2" id="KW-1185">Reference proteome</keyword>
<proteinExistence type="predicted"/>
<gene>
    <name evidence="1" type="ORF">SAMN05444001_12154</name>
</gene>